<sequence>RVELKAEGYSTFADACAKVITIHKRLEKEETRNKSSRNESNPHGVSAPVRIVQRDATAAAPTLATNQFAALSAFEGAKKICTYCRNIGHLFHECRKRQYHANQANGNNNNSNNNNHFNNPRGNNFYNNHNNSNSNNYNSTTPPNAGNRLEASATGTNRGQGNVRPVHTLECTPGDYTCSDPIPLTYPSSSFDPSHSEDP</sequence>
<protein>
    <submittedName>
        <fullName evidence="2">Uncharacterized protein</fullName>
    </submittedName>
</protein>
<feature type="non-terminal residue" evidence="2">
    <location>
        <position position="1"/>
    </location>
</feature>
<dbReference type="AlphaFoldDB" id="A0A151J784"/>
<accession>A0A151J784</accession>
<keyword evidence="3" id="KW-1185">Reference proteome</keyword>
<gene>
    <name evidence="2" type="ORF">ALC57_08258</name>
</gene>
<evidence type="ECO:0000256" key="1">
    <source>
        <dbReference type="SAM" id="MobiDB-lite"/>
    </source>
</evidence>
<feature type="region of interest" description="Disordered" evidence="1">
    <location>
        <begin position="102"/>
        <end position="165"/>
    </location>
</feature>
<dbReference type="STRING" id="471704.A0A151J784"/>
<feature type="compositionally biased region" description="Low complexity" evidence="1">
    <location>
        <begin position="105"/>
        <end position="144"/>
    </location>
</feature>
<feature type="compositionally biased region" description="Basic and acidic residues" evidence="1">
    <location>
        <begin position="28"/>
        <end position="37"/>
    </location>
</feature>
<evidence type="ECO:0000313" key="3">
    <source>
        <dbReference type="Proteomes" id="UP000078492"/>
    </source>
</evidence>
<dbReference type="Proteomes" id="UP000078492">
    <property type="component" value="Unassembled WGS sequence"/>
</dbReference>
<name>A0A151J784_9HYME</name>
<organism evidence="2 3">
    <name type="scientific">Trachymyrmex cornetzi</name>
    <dbReference type="NCBI Taxonomy" id="471704"/>
    <lineage>
        <taxon>Eukaryota</taxon>
        <taxon>Metazoa</taxon>
        <taxon>Ecdysozoa</taxon>
        <taxon>Arthropoda</taxon>
        <taxon>Hexapoda</taxon>
        <taxon>Insecta</taxon>
        <taxon>Pterygota</taxon>
        <taxon>Neoptera</taxon>
        <taxon>Endopterygota</taxon>
        <taxon>Hymenoptera</taxon>
        <taxon>Apocrita</taxon>
        <taxon>Aculeata</taxon>
        <taxon>Formicoidea</taxon>
        <taxon>Formicidae</taxon>
        <taxon>Myrmicinae</taxon>
        <taxon>Trachymyrmex</taxon>
    </lineage>
</organism>
<feature type="region of interest" description="Disordered" evidence="1">
    <location>
        <begin position="28"/>
        <end position="48"/>
    </location>
</feature>
<reference evidence="2 3" key="1">
    <citation type="submission" date="2015-09" db="EMBL/GenBank/DDBJ databases">
        <title>Trachymyrmex cornetzi WGS genome.</title>
        <authorList>
            <person name="Nygaard S."/>
            <person name="Hu H."/>
            <person name="Boomsma J."/>
            <person name="Zhang G."/>
        </authorList>
    </citation>
    <scope>NUCLEOTIDE SEQUENCE [LARGE SCALE GENOMIC DNA]</scope>
    <source>
        <strain evidence="2">Tcor2-1</strain>
        <tissue evidence="2">Whole body</tissue>
    </source>
</reference>
<evidence type="ECO:0000313" key="2">
    <source>
        <dbReference type="EMBL" id="KYN19409.1"/>
    </source>
</evidence>
<proteinExistence type="predicted"/>
<dbReference type="EMBL" id="KQ979713">
    <property type="protein sequence ID" value="KYN19409.1"/>
    <property type="molecule type" value="Genomic_DNA"/>
</dbReference>